<name>A0AAV3SEV4_HALDO</name>
<keyword evidence="4" id="KW-0274">FAD</keyword>
<dbReference type="AlphaFoldDB" id="A0AAV3SEV4"/>
<keyword evidence="5 6" id="KW-0560">Oxidoreductase</keyword>
<evidence type="ECO:0000259" key="7">
    <source>
        <dbReference type="Pfam" id="PF01266"/>
    </source>
</evidence>
<evidence type="ECO:0000313" key="8">
    <source>
        <dbReference type="EMBL" id="GAA0459074.1"/>
    </source>
</evidence>
<dbReference type="RefSeq" id="WP_244703887.1">
    <property type="nucleotide sequence ID" value="NZ_BAAADN010000022.1"/>
</dbReference>
<dbReference type="PRINTS" id="PR01001">
    <property type="entry name" value="FADG3PDH"/>
</dbReference>
<dbReference type="GO" id="GO:0006072">
    <property type="term" value="P:glycerol-3-phosphate metabolic process"/>
    <property type="evidence" value="ECO:0007669"/>
    <property type="project" value="UniProtKB-UniRule"/>
</dbReference>
<sequence>MNRATDVLVIGGGATGTGIARDLALRGVDVTLCERGGLAAGTTGRSHGVLHSGARYADFDPDGARECIAENRILKDIAGACIDDTGGLFVQLDGDDPDYFDEKLAGCREQGIDATVLSGADARDTVPELSERTERVIRVPDGVIYPSRLVAATAASAREHGARILPDTPVTDLLCEDGAVVGARIGGDGGEEKEEIYADHVVNAAGAWAGELAAQAGIEVAMRPTSGVMVAVDHAGIEPVLNRCRPPSDGDIVVPHGSQAVLGTTSVEVDDPDDYDTDREEIDRMVSECAAMVPALEEDEISRAYWGVRPLYAPDEAERGESRSISRGFFLLDHSRDGVDGFTSIVGGKLTTHRRMAEAVTDQIADELGVSGACRTDEERLPGHDDPEKLDALVVEFGADSPADRDVTGA</sequence>
<dbReference type="EC" id="1.1.5.3" evidence="6"/>
<dbReference type="KEGG" id="hdo:MUK72_03190"/>
<dbReference type="Pfam" id="PF01266">
    <property type="entry name" value="DAO"/>
    <property type="match status" value="1"/>
</dbReference>
<dbReference type="EMBL" id="CP095005">
    <property type="protein sequence ID" value="UOO95720.1"/>
    <property type="molecule type" value="Genomic_DNA"/>
</dbReference>
<evidence type="ECO:0000256" key="5">
    <source>
        <dbReference type="ARBA" id="ARBA00023002"/>
    </source>
</evidence>
<comment type="cofactor">
    <cofactor evidence="1 6">
        <name>FAD</name>
        <dbReference type="ChEBI" id="CHEBI:57692"/>
    </cofactor>
</comment>
<keyword evidence="10" id="KW-1185">Reference proteome</keyword>
<reference evidence="8" key="3">
    <citation type="submission" date="2023-12" db="EMBL/GenBank/DDBJ databases">
        <authorList>
            <person name="Sun Q."/>
            <person name="Inoue M."/>
        </authorList>
    </citation>
    <scope>NUCLEOTIDE SEQUENCE</scope>
    <source>
        <strain evidence="8">JCM 12289</strain>
    </source>
</reference>
<dbReference type="InterPro" id="IPR000447">
    <property type="entry name" value="G3P_DH_FAD-dep"/>
</dbReference>
<evidence type="ECO:0000313" key="10">
    <source>
        <dbReference type="Proteomes" id="UP000830542"/>
    </source>
</evidence>
<dbReference type="GeneID" id="71760820"/>
<dbReference type="EMBL" id="BAAADN010000022">
    <property type="protein sequence ID" value="GAA0459074.1"/>
    <property type="molecule type" value="Genomic_DNA"/>
</dbReference>
<accession>A0AAV3SEV4</accession>
<dbReference type="GO" id="GO:0004368">
    <property type="term" value="F:glycerol-3-phosphate dehydrogenase (quinone) activity"/>
    <property type="evidence" value="ECO:0007669"/>
    <property type="project" value="UniProtKB-EC"/>
</dbReference>
<organism evidence="8 11">
    <name type="scientific">Halococcus dombrowskii</name>
    <dbReference type="NCBI Taxonomy" id="179637"/>
    <lineage>
        <taxon>Archaea</taxon>
        <taxon>Methanobacteriati</taxon>
        <taxon>Methanobacteriota</taxon>
        <taxon>Stenosarchaea group</taxon>
        <taxon>Halobacteria</taxon>
        <taxon>Halobacteriales</taxon>
        <taxon>Halococcaceae</taxon>
        <taxon>Halococcus</taxon>
    </lineage>
</organism>
<dbReference type="Proteomes" id="UP001500962">
    <property type="component" value="Unassembled WGS sequence"/>
</dbReference>
<evidence type="ECO:0000256" key="2">
    <source>
        <dbReference type="ARBA" id="ARBA00007330"/>
    </source>
</evidence>
<gene>
    <name evidence="8" type="ORF">GCM10008985_14240</name>
    <name evidence="9" type="ORF">MUK72_03190</name>
</gene>
<evidence type="ECO:0000313" key="11">
    <source>
        <dbReference type="Proteomes" id="UP001500962"/>
    </source>
</evidence>
<dbReference type="GO" id="GO:0009331">
    <property type="term" value="C:glycerol-3-phosphate dehydrogenase (FAD) complex"/>
    <property type="evidence" value="ECO:0007669"/>
    <property type="project" value="UniProtKB-UniRule"/>
</dbReference>
<dbReference type="PANTHER" id="PTHR11985:SF15">
    <property type="entry name" value="GLYCEROL-3-PHOSPHATE DEHYDROGENASE, MITOCHONDRIAL"/>
    <property type="match status" value="1"/>
</dbReference>
<evidence type="ECO:0000256" key="3">
    <source>
        <dbReference type="ARBA" id="ARBA00022630"/>
    </source>
</evidence>
<dbReference type="PANTHER" id="PTHR11985">
    <property type="entry name" value="GLYCEROL-3-PHOSPHATE DEHYDROGENASE"/>
    <property type="match status" value="1"/>
</dbReference>
<dbReference type="Gene3D" id="3.50.50.60">
    <property type="entry name" value="FAD/NAD(P)-binding domain"/>
    <property type="match status" value="3"/>
</dbReference>
<reference evidence="8" key="1">
    <citation type="journal article" date="2014" name="Int. J. Syst. Evol. Microbiol.">
        <title>Complete genome sequence of Corynebacterium casei LMG S-19264T (=DSM 44701T), isolated from a smear-ripened cheese.</title>
        <authorList>
            <consortium name="US DOE Joint Genome Institute (JGI-PGF)"/>
            <person name="Walter F."/>
            <person name="Albersmeier A."/>
            <person name="Kalinowski J."/>
            <person name="Ruckert C."/>
        </authorList>
    </citation>
    <scope>NUCLEOTIDE SEQUENCE</scope>
    <source>
        <strain evidence="8">JCM 12289</strain>
    </source>
</reference>
<feature type="domain" description="FAD dependent oxidoreductase" evidence="7">
    <location>
        <begin position="6"/>
        <end position="353"/>
    </location>
</feature>
<keyword evidence="3 6" id="KW-0285">Flavoprotein</keyword>
<dbReference type="Proteomes" id="UP000830542">
    <property type="component" value="Chromosome"/>
</dbReference>
<evidence type="ECO:0000256" key="6">
    <source>
        <dbReference type="RuleBase" id="RU361217"/>
    </source>
</evidence>
<comment type="catalytic activity">
    <reaction evidence="6">
        <text>a quinone + sn-glycerol 3-phosphate = dihydroxyacetone phosphate + a quinol</text>
        <dbReference type="Rhea" id="RHEA:18977"/>
        <dbReference type="ChEBI" id="CHEBI:24646"/>
        <dbReference type="ChEBI" id="CHEBI:57597"/>
        <dbReference type="ChEBI" id="CHEBI:57642"/>
        <dbReference type="ChEBI" id="CHEBI:132124"/>
        <dbReference type="EC" id="1.1.5.3"/>
    </reaction>
</comment>
<comment type="similarity">
    <text evidence="2 6">Belongs to the FAD-dependent glycerol-3-phosphate dehydrogenase family.</text>
</comment>
<evidence type="ECO:0000313" key="9">
    <source>
        <dbReference type="EMBL" id="UOO95720.1"/>
    </source>
</evidence>
<evidence type="ECO:0000256" key="4">
    <source>
        <dbReference type="ARBA" id="ARBA00022827"/>
    </source>
</evidence>
<dbReference type="SUPFAM" id="SSF51905">
    <property type="entry name" value="FAD/NAD(P)-binding domain"/>
    <property type="match status" value="1"/>
</dbReference>
<protein>
    <recommendedName>
        <fullName evidence="6">Glycerol-3-phosphate dehydrogenase</fullName>
        <ecNumber evidence="6">1.1.5.3</ecNumber>
    </recommendedName>
</protein>
<proteinExistence type="inferred from homology"/>
<dbReference type="InterPro" id="IPR006076">
    <property type="entry name" value="FAD-dep_OxRdtase"/>
</dbReference>
<dbReference type="InterPro" id="IPR036188">
    <property type="entry name" value="FAD/NAD-bd_sf"/>
</dbReference>
<evidence type="ECO:0000256" key="1">
    <source>
        <dbReference type="ARBA" id="ARBA00001974"/>
    </source>
</evidence>
<reference evidence="9" key="2">
    <citation type="submission" date="2022-04" db="EMBL/GenBank/DDBJ databases">
        <title>Sequencing and genomic assembly of Halococcus dombrowskii.</title>
        <authorList>
            <person name="Lim S.W."/>
            <person name="MacLea K.S."/>
        </authorList>
    </citation>
    <scope>NUCLEOTIDE SEQUENCE</scope>
    <source>
        <strain evidence="9">H4</strain>
    </source>
</reference>
<dbReference type="PROSITE" id="PS00977">
    <property type="entry name" value="FAD_G3PDH_1"/>
    <property type="match status" value="1"/>
</dbReference>